<name>A0AAV4VQ70_CAEEX</name>
<protein>
    <submittedName>
        <fullName evidence="2">Uncharacterized protein</fullName>
    </submittedName>
</protein>
<evidence type="ECO:0000313" key="3">
    <source>
        <dbReference type="Proteomes" id="UP001054945"/>
    </source>
</evidence>
<gene>
    <name evidence="2" type="ORF">CEXT_697091</name>
</gene>
<evidence type="ECO:0000313" key="2">
    <source>
        <dbReference type="EMBL" id="GIY72341.1"/>
    </source>
</evidence>
<keyword evidence="1" id="KW-0812">Transmembrane</keyword>
<keyword evidence="3" id="KW-1185">Reference proteome</keyword>
<sequence>SPVAPSNILKIHTFLDSVFHTQIGSSDILGLAGGHTLLNTTPVPCVITSTYFVLVRRVQQTPSAQSHLLDYMSLNPYHIAFLIVVIFILWIVLSCKGVSLNARSSLDQEIKYLSPRHLMCK</sequence>
<comment type="caution">
    <text evidence="2">The sequence shown here is derived from an EMBL/GenBank/DDBJ whole genome shotgun (WGS) entry which is preliminary data.</text>
</comment>
<keyword evidence="1" id="KW-1133">Transmembrane helix</keyword>
<feature type="transmembrane region" description="Helical" evidence="1">
    <location>
        <begin position="77"/>
        <end position="95"/>
    </location>
</feature>
<dbReference type="Proteomes" id="UP001054945">
    <property type="component" value="Unassembled WGS sequence"/>
</dbReference>
<accession>A0AAV4VQ70</accession>
<keyword evidence="1" id="KW-0472">Membrane</keyword>
<evidence type="ECO:0000256" key="1">
    <source>
        <dbReference type="SAM" id="Phobius"/>
    </source>
</evidence>
<dbReference type="AlphaFoldDB" id="A0AAV4VQ70"/>
<reference evidence="2 3" key="1">
    <citation type="submission" date="2021-06" db="EMBL/GenBank/DDBJ databases">
        <title>Caerostris extrusa draft genome.</title>
        <authorList>
            <person name="Kono N."/>
            <person name="Arakawa K."/>
        </authorList>
    </citation>
    <scope>NUCLEOTIDE SEQUENCE [LARGE SCALE GENOMIC DNA]</scope>
</reference>
<organism evidence="2 3">
    <name type="scientific">Caerostris extrusa</name>
    <name type="common">Bark spider</name>
    <name type="synonym">Caerostris bankana</name>
    <dbReference type="NCBI Taxonomy" id="172846"/>
    <lineage>
        <taxon>Eukaryota</taxon>
        <taxon>Metazoa</taxon>
        <taxon>Ecdysozoa</taxon>
        <taxon>Arthropoda</taxon>
        <taxon>Chelicerata</taxon>
        <taxon>Arachnida</taxon>
        <taxon>Araneae</taxon>
        <taxon>Araneomorphae</taxon>
        <taxon>Entelegynae</taxon>
        <taxon>Araneoidea</taxon>
        <taxon>Araneidae</taxon>
        <taxon>Caerostris</taxon>
    </lineage>
</organism>
<feature type="non-terminal residue" evidence="2">
    <location>
        <position position="1"/>
    </location>
</feature>
<dbReference type="EMBL" id="BPLR01014935">
    <property type="protein sequence ID" value="GIY72341.1"/>
    <property type="molecule type" value="Genomic_DNA"/>
</dbReference>
<proteinExistence type="predicted"/>